<dbReference type="SUPFAM" id="SSF57625">
    <property type="entry name" value="Invertebrate chitin-binding proteins"/>
    <property type="match status" value="1"/>
</dbReference>
<evidence type="ECO:0000313" key="3">
    <source>
        <dbReference type="EMBL" id="KAG8235059.1"/>
    </source>
</evidence>
<proteinExistence type="predicted"/>
<dbReference type="OrthoDB" id="6428908at2759"/>
<dbReference type="AlphaFoldDB" id="A0A8K0KGZ9"/>
<dbReference type="InterPro" id="IPR002557">
    <property type="entry name" value="Chitin-bd_dom"/>
</dbReference>
<protein>
    <recommendedName>
        <fullName evidence="2">Chitin-binding type-2 domain-containing protein</fullName>
    </recommendedName>
</protein>
<dbReference type="PANTHER" id="PTHR22933:SF18">
    <property type="match status" value="1"/>
</dbReference>
<dbReference type="InterPro" id="IPR052976">
    <property type="entry name" value="Scoloptoxin-like"/>
</dbReference>
<name>A0A8K0KGZ9_LADFU</name>
<dbReference type="InterPro" id="IPR036508">
    <property type="entry name" value="Chitin-bd_dom_sf"/>
</dbReference>
<comment type="caution">
    <text evidence="3">The sequence shown here is derived from an EMBL/GenBank/DDBJ whole genome shotgun (WGS) entry which is preliminary data.</text>
</comment>
<dbReference type="PROSITE" id="PS50940">
    <property type="entry name" value="CHIT_BIND_II"/>
    <property type="match status" value="1"/>
</dbReference>
<feature type="signal peptide" evidence="1">
    <location>
        <begin position="1"/>
        <end position="18"/>
    </location>
</feature>
<keyword evidence="4" id="KW-1185">Reference proteome</keyword>
<gene>
    <name evidence="3" type="ORF">J437_LFUL015301</name>
</gene>
<dbReference type="Pfam" id="PF01607">
    <property type="entry name" value="CBM_14"/>
    <property type="match status" value="1"/>
</dbReference>
<dbReference type="PANTHER" id="PTHR22933">
    <property type="entry name" value="FI18007P1-RELATED"/>
    <property type="match status" value="1"/>
</dbReference>
<accession>A0A8K0KGZ9</accession>
<dbReference type="SMART" id="SM00494">
    <property type="entry name" value="ChtBD2"/>
    <property type="match status" value="1"/>
</dbReference>
<evidence type="ECO:0000313" key="4">
    <source>
        <dbReference type="Proteomes" id="UP000792457"/>
    </source>
</evidence>
<organism evidence="3 4">
    <name type="scientific">Ladona fulva</name>
    <name type="common">Scarce chaser dragonfly</name>
    <name type="synonym">Libellula fulva</name>
    <dbReference type="NCBI Taxonomy" id="123851"/>
    <lineage>
        <taxon>Eukaryota</taxon>
        <taxon>Metazoa</taxon>
        <taxon>Ecdysozoa</taxon>
        <taxon>Arthropoda</taxon>
        <taxon>Hexapoda</taxon>
        <taxon>Insecta</taxon>
        <taxon>Pterygota</taxon>
        <taxon>Palaeoptera</taxon>
        <taxon>Odonata</taxon>
        <taxon>Epiprocta</taxon>
        <taxon>Anisoptera</taxon>
        <taxon>Libelluloidea</taxon>
        <taxon>Libellulidae</taxon>
        <taxon>Ladona</taxon>
    </lineage>
</organism>
<dbReference type="GO" id="GO:0005576">
    <property type="term" value="C:extracellular region"/>
    <property type="evidence" value="ECO:0007669"/>
    <property type="project" value="InterPro"/>
</dbReference>
<sequence>MCETGVLLKLCLIGTATGIVVKLGDASASYKGSAAIASIQHASSSIPIAFVVRQIPILTTPRPPTLRPTHFNLWTDQPPLPYYSLSTSPPRLILRGGQLVTKLRQRLGAEQRHRPISQIPSIALKKVVQKEKNVAGEPGLDYPTYGEIPQTSFSCKDQRYKGFFGDPETRCQAWHYCDFNGGQASFLCPNGTIFSQVLLTCDWWFNVQCNSTAQQYVINERLYKYIIPLVPSFPEDFQGPEVNQYLTQKYMELVEKEQKKLKQKMKNEKEQNLDFGDKDDKLGDEAALNRQYLLQALSNDLETKEKLPASVRTSRRRWRASDTGTPFNRKETVKKEYWEESLATSKFARFSITVSPAVEHLNLIAKSNVWIVLTRD</sequence>
<feature type="chain" id="PRO_5035458262" description="Chitin-binding type-2 domain-containing protein" evidence="1">
    <location>
        <begin position="19"/>
        <end position="376"/>
    </location>
</feature>
<dbReference type="EMBL" id="KZ308872">
    <property type="protein sequence ID" value="KAG8235059.1"/>
    <property type="molecule type" value="Genomic_DNA"/>
</dbReference>
<keyword evidence="1" id="KW-0732">Signal</keyword>
<evidence type="ECO:0000256" key="1">
    <source>
        <dbReference type="SAM" id="SignalP"/>
    </source>
</evidence>
<dbReference type="Gene3D" id="2.170.140.10">
    <property type="entry name" value="Chitin binding domain"/>
    <property type="match status" value="1"/>
</dbReference>
<feature type="domain" description="Chitin-binding type-2" evidence="2">
    <location>
        <begin position="152"/>
        <end position="211"/>
    </location>
</feature>
<reference evidence="3" key="1">
    <citation type="submission" date="2013-04" db="EMBL/GenBank/DDBJ databases">
        <authorList>
            <person name="Qu J."/>
            <person name="Murali S.C."/>
            <person name="Bandaranaike D."/>
            <person name="Bellair M."/>
            <person name="Blankenburg K."/>
            <person name="Chao H."/>
            <person name="Dinh H."/>
            <person name="Doddapaneni H."/>
            <person name="Downs B."/>
            <person name="Dugan-Rocha S."/>
            <person name="Elkadiri S."/>
            <person name="Gnanaolivu R.D."/>
            <person name="Hernandez B."/>
            <person name="Javaid M."/>
            <person name="Jayaseelan J.C."/>
            <person name="Lee S."/>
            <person name="Li M."/>
            <person name="Ming W."/>
            <person name="Munidasa M."/>
            <person name="Muniz J."/>
            <person name="Nguyen L."/>
            <person name="Ongeri F."/>
            <person name="Osuji N."/>
            <person name="Pu L.-L."/>
            <person name="Puazo M."/>
            <person name="Qu C."/>
            <person name="Quiroz J."/>
            <person name="Raj R."/>
            <person name="Weissenberger G."/>
            <person name="Xin Y."/>
            <person name="Zou X."/>
            <person name="Han Y."/>
            <person name="Richards S."/>
            <person name="Worley K."/>
            <person name="Muzny D."/>
            <person name="Gibbs R."/>
        </authorList>
    </citation>
    <scope>NUCLEOTIDE SEQUENCE</scope>
    <source>
        <strain evidence="3">Sampled in the wild</strain>
    </source>
</reference>
<reference evidence="3" key="2">
    <citation type="submission" date="2017-10" db="EMBL/GenBank/DDBJ databases">
        <title>Ladona fulva Genome sequencing and assembly.</title>
        <authorList>
            <person name="Murali S."/>
            <person name="Richards S."/>
            <person name="Bandaranaike D."/>
            <person name="Bellair M."/>
            <person name="Blankenburg K."/>
            <person name="Chao H."/>
            <person name="Dinh H."/>
            <person name="Doddapaneni H."/>
            <person name="Dugan-Rocha S."/>
            <person name="Elkadiri S."/>
            <person name="Gnanaolivu R."/>
            <person name="Hernandez B."/>
            <person name="Skinner E."/>
            <person name="Javaid M."/>
            <person name="Lee S."/>
            <person name="Li M."/>
            <person name="Ming W."/>
            <person name="Munidasa M."/>
            <person name="Muniz J."/>
            <person name="Nguyen L."/>
            <person name="Hughes D."/>
            <person name="Osuji N."/>
            <person name="Pu L.-L."/>
            <person name="Puazo M."/>
            <person name="Qu C."/>
            <person name="Quiroz J."/>
            <person name="Raj R."/>
            <person name="Weissenberger G."/>
            <person name="Xin Y."/>
            <person name="Zou X."/>
            <person name="Han Y."/>
            <person name="Worley K."/>
            <person name="Muzny D."/>
            <person name="Gibbs R."/>
        </authorList>
    </citation>
    <scope>NUCLEOTIDE SEQUENCE</scope>
    <source>
        <strain evidence="3">Sampled in the wild</strain>
    </source>
</reference>
<dbReference type="Proteomes" id="UP000792457">
    <property type="component" value="Unassembled WGS sequence"/>
</dbReference>
<dbReference type="GO" id="GO:0008061">
    <property type="term" value="F:chitin binding"/>
    <property type="evidence" value="ECO:0007669"/>
    <property type="project" value="InterPro"/>
</dbReference>
<evidence type="ECO:0000259" key="2">
    <source>
        <dbReference type="PROSITE" id="PS50940"/>
    </source>
</evidence>